<evidence type="ECO:0000313" key="2">
    <source>
        <dbReference type="EMBL" id="SVE25843.1"/>
    </source>
</evidence>
<proteinExistence type="predicted"/>
<organism evidence="2">
    <name type="scientific">marine metagenome</name>
    <dbReference type="NCBI Taxonomy" id="408172"/>
    <lineage>
        <taxon>unclassified sequences</taxon>
        <taxon>metagenomes</taxon>
        <taxon>ecological metagenomes</taxon>
    </lineage>
</organism>
<dbReference type="AlphaFoldDB" id="A0A383C186"/>
<accession>A0A383C186</accession>
<feature type="non-terminal residue" evidence="2">
    <location>
        <position position="1"/>
    </location>
</feature>
<reference evidence="2" key="1">
    <citation type="submission" date="2018-05" db="EMBL/GenBank/DDBJ databases">
        <authorList>
            <person name="Lanie J.A."/>
            <person name="Ng W.-L."/>
            <person name="Kazmierczak K.M."/>
            <person name="Andrzejewski T.M."/>
            <person name="Davidsen T.M."/>
            <person name="Wayne K.J."/>
            <person name="Tettelin H."/>
            <person name="Glass J.I."/>
            <person name="Rusch D."/>
            <person name="Podicherti R."/>
            <person name="Tsui H.-C.T."/>
            <person name="Winkler M.E."/>
        </authorList>
    </citation>
    <scope>NUCLEOTIDE SEQUENCE</scope>
</reference>
<sequence>YGSKSLIAPPNQSEFQREQIMRHIASSKPTGDVTMLETLSELERDFGQNTSLIVITASLDGPWVDALGGLSRRGVRVSTVLMDRASYGGESNHGALEHLTNIGVSTYPLSRGDSISSALLNPIGGDRGILRSPAGSLHPDEIQEAPMNGQSEFERAGSEFPTNTEHPRAGEQ</sequence>
<evidence type="ECO:0000256" key="1">
    <source>
        <dbReference type="SAM" id="MobiDB-lite"/>
    </source>
</evidence>
<protein>
    <submittedName>
        <fullName evidence="2">Uncharacterized protein</fullName>
    </submittedName>
</protein>
<dbReference type="EMBL" id="UINC01204909">
    <property type="protein sequence ID" value="SVE25843.1"/>
    <property type="molecule type" value="Genomic_DNA"/>
</dbReference>
<feature type="region of interest" description="Disordered" evidence="1">
    <location>
        <begin position="131"/>
        <end position="172"/>
    </location>
</feature>
<gene>
    <name evidence="2" type="ORF">METZ01_LOCUS478697</name>
</gene>
<name>A0A383C186_9ZZZZ</name>